<evidence type="ECO:0000313" key="3">
    <source>
        <dbReference type="Proteomes" id="UP001500506"/>
    </source>
</evidence>
<dbReference type="EMBL" id="BAAANH010000002">
    <property type="protein sequence ID" value="GAA1756256.1"/>
    <property type="molecule type" value="Genomic_DNA"/>
</dbReference>
<keyword evidence="3" id="KW-1185">Reference proteome</keyword>
<dbReference type="Proteomes" id="UP001500506">
    <property type="component" value="Unassembled WGS sequence"/>
</dbReference>
<gene>
    <name evidence="2" type="ORF">GCM10009747_13200</name>
</gene>
<reference evidence="2 3" key="1">
    <citation type="journal article" date="2019" name="Int. J. Syst. Evol. Microbiol.">
        <title>The Global Catalogue of Microorganisms (GCM) 10K type strain sequencing project: providing services to taxonomists for standard genome sequencing and annotation.</title>
        <authorList>
            <consortium name="The Broad Institute Genomics Platform"/>
            <consortium name="The Broad Institute Genome Sequencing Center for Infectious Disease"/>
            <person name="Wu L."/>
            <person name="Ma J."/>
        </authorList>
    </citation>
    <scope>NUCLEOTIDE SEQUENCE [LARGE SCALE GENOMIC DNA]</scope>
    <source>
        <strain evidence="2 3">JCM 14319</strain>
    </source>
</reference>
<feature type="transmembrane region" description="Helical" evidence="1">
    <location>
        <begin position="20"/>
        <end position="46"/>
    </location>
</feature>
<keyword evidence="1" id="KW-1133">Transmembrane helix</keyword>
<feature type="transmembrane region" description="Helical" evidence="1">
    <location>
        <begin position="98"/>
        <end position="121"/>
    </location>
</feature>
<feature type="transmembrane region" description="Helical" evidence="1">
    <location>
        <begin position="66"/>
        <end position="91"/>
    </location>
</feature>
<sequence>MTDAGMAHTDGMSPQRAIRITLLTVEGFVAVTALAGGIALMLGALIPDLSLVITPPTEYLEGSSFSSYLVPGLVLALVLGGVHGLAFVLLLRRRPSASFAAAVAGYAALIWIFVQMMVIPFSFLQAVYFIAGTVELGLVMLRLGLLPIAHARQTRSARTSASTT</sequence>
<evidence type="ECO:0008006" key="4">
    <source>
        <dbReference type="Google" id="ProtNLM"/>
    </source>
</evidence>
<keyword evidence="1" id="KW-0812">Transmembrane</keyword>
<organism evidence="2 3">
    <name type="scientific">Agromyces humatus</name>
    <dbReference type="NCBI Taxonomy" id="279573"/>
    <lineage>
        <taxon>Bacteria</taxon>
        <taxon>Bacillati</taxon>
        <taxon>Actinomycetota</taxon>
        <taxon>Actinomycetes</taxon>
        <taxon>Micrococcales</taxon>
        <taxon>Microbacteriaceae</taxon>
        <taxon>Agromyces</taxon>
    </lineage>
</organism>
<proteinExistence type="predicted"/>
<keyword evidence="1" id="KW-0472">Membrane</keyword>
<evidence type="ECO:0000313" key="2">
    <source>
        <dbReference type="EMBL" id="GAA1756256.1"/>
    </source>
</evidence>
<feature type="transmembrane region" description="Helical" evidence="1">
    <location>
        <begin position="127"/>
        <end position="149"/>
    </location>
</feature>
<comment type="caution">
    <text evidence="2">The sequence shown here is derived from an EMBL/GenBank/DDBJ whole genome shotgun (WGS) entry which is preliminary data.</text>
</comment>
<accession>A0ABN2KHE2</accession>
<protein>
    <recommendedName>
        <fullName evidence="4">DUF4345 domain-containing protein</fullName>
    </recommendedName>
</protein>
<evidence type="ECO:0000256" key="1">
    <source>
        <dbReference type="SAM" id="Phobius"/>
    </source>
</evidence>
<name>A0ABN2KHE2_9MICO</name>